<evidence type="ECO:0000313" key="1">
    <source>
        <dbReference type="EMBL" id="ADV02598.1"/>
    </source>
</evidence>
<reference evidence="1" key="1">
    <citation type="journal article" date="2011" name="Mol. Plant Microbe Interact.">
        <title>Ca. Liberibacter asiaticus carries an excision plasmid prophage and a chromosomally integrated prophage that becomes lytic in plant infections.</title>
        <authorList>
            <person name="Zhang S."/>
            <person name="Flores-Cruz Z."/>
            <person name="Zhou L."/>
            <person name="Kang B.H."/>
            <person name="Fleites L."/>
            <person name="Gooch M.D."/>
            <person name="Wulff N.A."/>
            <person name="Davis M.J."/>
            <person name="Duan Y."/>
            <person name="Gabriel D.W."/>
        </authorList>
    </citation>
    <scope>NUCLEOTIDE SEQUENCE</scope>
    <source>
        <strain evidence="1">UF506</strain>
    </source>
</reference>
<name>E7DUR1_LIBAS</name>
<sequence>MTKAIHFKNSFASGEVSPFVHQSGSNLKIYQSCLAHCHNYIPLRTGALMRRPGTRIYHVFDDVDKPQRLFSFVKDAYTAYIIVLGYLKLHIFERRMGGCSKVTTIEVPYKKEDVDEIEVAQNIDTLWMVHPKHPPCQLELKGKDWEFKEVLFKHVPPLKEQFIDDKKVSINLKTPFENTETGKTGMVSVEADGEMFKEMDIGRELNLGFRPQRWIPDTWYLDNSYVVHNDRLLKCINKGKSQSTEWTFSDKEHQQKDGSCLWEKVESTKGNARNLLIWVTGVIKRFKTAKCVLLELKGAFPLQNDLPTKHWLLGEWGQKEGYPSCITFFGNRLVLSGGKHNPQTVHFSKLDDFTDFNQISEQGGNTDLTSSFSVLLGSDVRQGIQWLSHTDSGLLVGTESALWLITQTSQNEVVSKATVAIRSIGNFGSIAVSPILVGSHCVFIKDTGRDLISLVGNRSADNTKTEYRFRDLNLFAEHILTKGVWEAVLQQSPYSIIWVVLRDGRLVGCTFDPDNEVCAWHTHDLGGFYTQIHSLTSCASFLDGQDDLWLLVERLDDTGRKTRSLEKLGNFRRMNTYQPVDVIDGYSRKG</sequence>
<proteinExistence type="predicted"/>
<dbReference type="AlphaFoldDB" id="E7DUR1"/>
<accession>E7DUR1</accession>
<dbReference type="EMBL" id="HQ377374">
    <property type="protein sequence ID" value="ADV02598.1"/>
    <property type="molecule type" value="Genomic_DNA"/>
</dbReference>
<dbReference type="RefSeq" id="WP_016062863.1">
    <property type="nucleotide sequence ID" value="NZ_CP040636.1"/>
</dbReference>
<organism evidence="1">
    <name type="scientific">Liberibacter asiaticus</name>
    <name type="common">Citrus greening disease</name>
    <name type="synonym">Liberobacter asiaticum</name>
    <dbReference type="NCBI Taxonomy" id="34021"/>
    <lineage>
        <taxon>Bacteria</taxon>
        <taxon>Pseudomonadati</taxon>
        <taxon>Pseudomonadota</taxon>
        <taxon>Alphaproteobacteria</taxon>
        <taxon>Hyphomicrobiales</taxon>
        <taxon>Rhizobiaceae</taxon>
        <taxon>Liberibacter</taxon>
    </lineage>
</organism>
<protein>
    <submittedName>
        <fullName evidence="1">Uncharacterized protein</fullName>
    </submittedName>
</protein>
<gene>
    <name evidence="1" type="ORF">SC2_gp080</name>
</gene>